<organism evidence="4">
    <name type="scientific">Gryllus firmus</name>
    <name type="common">Sand field cricket</name>
    <dbReference type="NCBI Taxonomy" id="7000"/>
    <lineage>
        <taxon>Eukaryota</taxon>
        <taxon>Metazoa</taxon>
        <taxon>Ecdysozoa</taxon>
        <taxon>Arthropoda</taxon>
        <taxon>Hexapoda</taxon>
        <taxon>Insecta</taxon>
        <taxon>Pterygota</taxon>
        <taxon>Neoptera</taxon>
        <taxon>Polyneoptera</taxon>
        <taxon>Orthoptera</taxon>
        <taxon>Ensifera</taxon>
        <taxon>Gryllidea</taxon>
        <taxon>Grylloidea</taxon>
        <taxon>Gryllidae</taxon>
        <taxon>Gryllinae</taxon>
        <taxon>Gryllus</taxon>
    </lineage>
</organism>
<dbReference type="GO" id="GO:0006508">
    <property type="term" value="P:proteolysis"/>
    <property type="evidence" value="ECO:0007669"/>
    <property type="project" value="InterPro"/>
</dbReference>
<dbReference type="GO" id="GO:0004252">
    <property type="term" value="F:serine-type endopeptidase activity"/>
    <property type="evidence" value="ECO:0007669"/>
    <property type="project" value="InterPro"/>
</dbReference>
<evidence type="ECO:0000256" key="2">
    <source>
        <dbReference type="ARBA" id="ARBA00024195"/>
    </source>
</evidence>
<proteinExistence type="evidence at transcript level"/>
<comment type="similarity">
    <text evidence="2">Belongs to the peptidase S1 family. CLIP subfamily.</text>
</comment>
<dbReference type="AlphaFoldDB" id="Q0Q606"/>
<evidence type="ECO:0000259" key="3">
    <source>
        <dbReference type="PROSITE" id="PS50240"/>
    </source>
</evidence>
<dbReference type="Gene3D" id="2.40.10.10">
    <property type="entry name" value="Trypsin-like serine proteases"/>
    <property type="match status" value="1"/>
</dbReference>
<evidence type="ECO:0000313" key="4">
    <source>
        <dbReference type="EMBL" id="ABG75839.1"/>
    </source>
</evidence>
<dbReference type="InterPro" id="IPR009003">
    <property type="entry name" value="Peptidase_S1_PA"/>
</dbReference>
<evidence type="ECO:0000256" key="1">
    <source>
        <dbReference type="ARBA" id="ARBA00023157"/>
    </source>
</evidence>
<accession>Q0Q606</accession>
<dbReference type="PANTHER" id="PTHR24256">
    <property type="entry name" value="TRYPTASE-RELATED"/>
    <property type="match status" value="1"/>
</dbReference>
<dbReference type="PROSITE" id="PS50240">
    <property type="entry name" value="TRYPSIN_DOM"/>
    <property type="match status" value="1"/>
</dbReference>
<sequence>KATASVSDVRSISDVKNVLLGILLLSLGSYGCYNSRMKYPGVVSSRREFRSDSDSDSESDALKLLKDIGRMITFLVFGVNFRGRYPLGGDKIAEYPYQVSVEKLGIHKCGGVIISKQFILTTVSCLEMDSDNYNDDIVSSYTVRSSSSRISSRGRIHYIGKVLIHPNKMNMHKVVLVQVHPPFTFTKYVNSVRLLDSDSSSPATATVTGWGMANSKKYRNLLFGQQFNRSVSILSPEECADFNVGEDSFPDSFICGGYDAEEICAVEPGSPLVSEGTLIGIAVMNRSCSFPQKPDVYIKIASVREWIIENANM</sequence>
<keyword evidence="1" id="KW-1015">Disulfide bond</keyword>
<dbReference type="SUPFAM" id="SSF50494">
    <property type="entry name" value="Trypsin-like serine proteases"/>
    <property type="match status" value="1"/>
</dbReference>
<dbReference type="InterPro" id="IPR001254">
    <property type="entry name" value="Trypsin_dom"/>
</dbReference>
<gene>
    <name evidence="4" type="ORF">AG-0253F</name>
</gene>
<protein>
    <submittedName>
        <fullName evidence="4">Hypothetical accessory gland protein</fullName>
    </submittedName>
</protein>
<dbReference type="EMBL" id="DQ520138">
    <property type="protein sequence ID" value="ABG75839.1"/>
    <property type="molecule type" value="mRNA"/>
</dbReference>
<dbReference type="Pfam" id="PF00089">
    <property type="entry name" value="Trypsin"/>
    <property type="match status" value="1"/>
</dbReference>
<feature type="domain" description="Peptidase S1" evidence="3">
    <location>
        <begin position="86"/>
        <end position="312"/>
    </location>
</feature>
<dbReference type="InterPro" id="IPR051487">
    <property type="entry name" value="Ser/Thr_Proteases_Immune/Dev"/>
</dbReference>
<dbReference type="InterPro" id="IPR043504">
    <property type="entry name" value="Peptidase_S1_PA_chymotrypsin"/>
</dbReference>
<feature type="non-terminal residue" evidence="4">
    <location>
        <position position="1"/>
    </location>
</feature>
<reference evidence="4" key="1">
    <citation type="journal article" date="2006" name="Mol. Biol. Evol.">
        <title>Molecular evolution of seminal proteins in field crickets.</title>
        <authorList>
            <person name="Andres J.A."/>
            <person name="Maroja L.S."/>
            <person name="Bogdanowicz S.M."/>
            <person name="Swanson W.J."/>
            <person name="Harrison R.G."/>
        </authorList>
    </citation>
    <scope>NUCLEOTIDE SEQUENCE</scope>
</reference>
<name>Q0Q606_GRYFI</name>
<dbReference type="SMART" id="SM00020">
    <property type="entry name" value="Tryp_SPc"/>
    <property type="match status" value="1"/>
</dbReference>